<organism evidence="2 4">
    <name type="scientific">Rotaria socialis</name>
    <dbReference type="NCBI Taxonomy" id="392032"/>
    <lineage>
        <taxon>Eukaryota</taxon>
        <taxon>Metazoa</taxon>
        <taxon>Spiralia</taxon>
        <taxon>Gnathifera</taxon>
        <taxon>Rotifera</taxon>
        <taxon>Eurotatoria</taxon>
        <taxon>Bdelloidea</taxon>
        <taxon>Philodinida</taxon>
        <taxon>Philodinidae</taxon>
        <taxon>Rotaria</taxon>
    </lineage>
</organism>
<dbReference type="EMBL" id="CAJOBO010006282">
    <property type="protein sequence ID" value="CAF4559201.1"/>
    <property type="molecule type" value="Genomic_DNA"/>
</dbReference>
<evidence type="ECO:0000313" key="2">
    <source>
        <dbReference type="EMBL" id="CAF4283889.1"/>
    </source>
</evidence>
<feature type="region of interest" description="Disordered" evidence="1">
    <location>
        <begin position="1"/>
        <end position="45"/>
    </location>
</feature>
<feature type="compositionally biased region" description="Acidic residues" evidence="1">
    <location>
        <begin position="14"/>
        <end position="26"/>
    </location>
</feature>
<sequence>MISNTTGTKKLSDDDNDSINSEEDTTEVPVVVEQTPISSSVTVKPEKKKSKIDLSQATSIVCYQQFSIHYRGKIDIDNHMNTLKHKKNMKYYDVNQKLITTRIKPSREKDEIAAAEGVLVYHNIKHGHSYLAQQCLVNVCKTIFSSSPIATGLSCARTKPPSITLNIHFDYSLLYDASNKGNTKVFPFCVQFLSSTGVKKGMVNLIGDAEESANKIFANVRQLIIDNDLDLNGLTALGADNTSVNVGNNHSDYSLFKDELPDIHKDVEHILLSIYSHFSRSAKRIDELKQYYEFYEQDFKAILKHIKIRWLSLYLSIERLVEVFVPVKKYFLEQHENCPLEIKEFFEHAETTCV</sequence>
<proteinExistence type="predicted"/>
<reference evidence="2" key="1">
    <citation type="submission" date="2021-02" db="EMBL/GenBank/DDBJ databases">
        <authorList>
            <person name="Nowell W R."/>
        </authorList>
    </citation>
    <scope>NUCLEOTIDE SEQUENCE</scope>
</reference>
<dbReference type="Proteomes" id="UP000663851">
    <property type="component" value="Unassembled WGS sequence"/>
</dbReference>
<dbReference type="AlphaFoldDB" id="A0A820GW37"/>
<evidence type="ECO:0000313" key="4">
    <source>
        <dbReference type="Proteomes" id="UP000663873"/>
    </source>
</evidence>
<name>A0A820GW37_9BILA</name>
<gene>
    <name evidence="3" type="ORF">HFQ381_LOCUS31355</name>
    <name evidence="2" type="ORF">UJA718_LOCUS11570</name>
</gene>
<evidence type="ECO:0000313" key="3">
    <source>
        <dbReference type="EMBL" id="CAF4559201.1"/>
    </source>
</evidence>
<evidence type="ECO:0000256" key="1">
    <source>
        <dbReference type="SAM" id="MobiDB-lite"/>
    </source>
</evidence>
<dbReference type="SUPFAM" id="SSF53098">
    <property type="entry name" value="Ribonuclease H-like"/>
    <property type="match status" value="1"/>
</dbReference>
<dbReference type="InterPro" id="IPR012337">
    <property type="entry name" value="RNaseH-like_sf"/>
</dbReference>
<evidence type="ECO:0008006" key="5">
    <source>
        <dbReference type="Google" id="ProtNLM"/>
    </source>
</evidence>
<dbReference type="PANTHER" id="PTHR37162:SF1">
    <property type="entry name" value="BED-TYPE DOMAIN-CONTAINING PROTEIN"/>
    <property type="match status" value="1"/>
</dbReference>
<accession>A0A820GW37</accession>
<dbReference type="Proteomes" id="UP000663873">
    <property type="component" value="Unassembled WGS sequence"/>
</dbReference>
<dbReference type="EMBL" id="CAJOBP010001427">
    <property type="protein sequence ID" value="CAF4283889.1"/>
    <property type="molecule type" value="Genomic_DNA"/>
</dbReference>
<protein>
    <recommendedName>
        <fullName evidence="5">DUF4371 domain-containing protein</fullName>
    </recommendedName>
</protein>
<keyword evidence="4" id="KW-1185">Reference proteome</keyword>
<comment type="caution">
    <text evidence="2">The sequence shown here is derived from an EMBL/GenBank/DDBJ whole genome shotgun (WGS) entry which is preliminary data.</text>
</comment>
<dbReference type="PANTHER" id="PTHR37162">
    <property type="entry name" value="HAT FAMILY DIMERISATION DOMAINCONTAINING PROTEIN-RELATED"/>
    <property type="match status" value="1"/>
</dbReference>